<accession>A0A1L8MPI5</accession>
<evidence type="ECO:0000313" key="5">
    <source>
        <dbReference type="Proteomes" id="UP000182015"/>
    </source>
</evidence>
<dbReference type="EC" id="1.1.1.133" evidence="2"/>
<dbReference type="InterPro" id="IPR036291">
    <property type="entry name" value="NAD(P)-bd_dom_sf"/>
</dbReference>
<comment type="pathway">
    <text evidence="2">Carbohydrate biosynthesis; dTDP-L-rhamnose biosynthesis.</text>
</comment>
<dbReference type="Pfam" id="PF04321">
    <property type="entry name" value="RmlD_sub_bind"/>
    <property type="match status" value="1"/>
</dbReference>
<dbReference type="GO" id="GO:0019305">
    <property type="term" value="P:dTDP-rhamnose biosynthetic process"/>
    <property type="evidence" value="ECO:0007669"/>
    <property type="project" value="UniProtKB-UniPathway"/>
</dbReference>
<keyword evidence="5" id="KW-1185">Reference proteome</keyword>
<dbReference type="FunFam" id="3.40.50.720:FF:000159">
    <property type="entry name" value="dTDP-4-dehydrorhamnose reductase"/>
    <property type="match status" value="1"/>
</dbReference>
<protein>
    <recommendedName>
        <fullName evidence="2">dTDP-4-dehydrorhamnose reductase</fullName>
        <ecNumber evidence="2">1.1.1.133</ecNumber>
    </recommendedName>
</protein>
<dbReference type="RefSeq" id="WP_071793339.1">
    <property type="nucleotide sequence ID" value="NZ_LZDD01000001.1"/>
</dbReference>
<dbReference type="PANTHER" id="PTHR10491:SF4">
    <property type="entry name" value="METHIONINE ADENOSYLTRANSFERASE 2 SUBUNIT BETA"/>
    <property type="match status" value="1"/>
</dbReference>
<dbReference type="Gene3D" id="3.90.25.10">
    <property type="entry name" value="UDP-galactose 4-epimerase, domain 1"/>
    <property type="match status" value="1"/>
</dbReference>
<evidence type="ECO:0000259" key="3">
    <source>
        <dbReference type="Pfam" id="PF04321"/>
    </source>
</evidence>
<evidence type="ECO:0000313" key="4">
    <source>
        <dbReference type="EMBL" id="OJF72657.1"/>
    </source>
</evidence>
<proteinExistence type="inferred from homology"/>
<dbReference type="InterPro" id="IPR005913">
    <property type="entry name" value="dTDP_dehydrorham_reduct"/>
</dbReference>
<comment type="function">
    <text evidence="2">Catalyzes the reduction of dTDP-6-deoxy-L-lyxo-4-hexulose to yield dTDP-L-rhamnose.</text>
</comment>
<evidence type="ECO:0000256" key="1">
    <source>
        <dbReference type="ARBA" id="ARBA00010944"/>
    </source>
</evidence>
<comment type="caution">
    <text evidence="4">The sequence shown here is derived from an EMBL/GenBank/DDBJ whole genome shotgun (WGS) entry which is preliminary data.</text>
</comment>
<dbReference type="NCBIfam" id="TIGR01214">
    <property type="entry name" value="rmlD"/>
    <property type="match status" value="1"/>
</dbReference>
<sequence>MILITGSNGQLGTELRYLLDERNEEYVAVDVVEMDITNAEMVDQVFSQVKPTLVYHCAAYTAVDAAEDEGKELNQAINVDGTVNIAKACQKYNATLVYISTDYVFDGTKTVGQEWFETDVPDPKTEYGRTKRLGEEAVEKYAEKFYIIRTAWVFGNYGKNFVFTMQNLAKSHPKLTVVNDQFGRPTWTRTLAEFMCYLAENNKEFGYYHLSNDSKEDTSWYDFAKEILKDTDVEVVPVDSSAFPAKAKRPLNSTMNLDKAKATGFKIPMWQDALHEFYQQEIKKQAEE</sequence>
<keyword evidence="2" id="KW-0521">NADP</keyword>
<dbReference type="STRING" id="1856638.A9Q68_03670"/>
<name>A0A1L8MPI5_9STRE</name>
<dbReference type="Proteomes" id="UP000182015">
    <property type="component" value="Unassembled WGS sequence"/>
</dbReference>
<dbReference type="AlphaFoldDB" id="A0A1L8MPI5"/>
<dbReference type="GO" id="GO:0005829">
    <property type="term" value="C:cytosol"/>
    <property type="evidence" value="ECO:0007669"/>
    <property type="project" value="TreeGrafter"/>
</dbReference>
<dbReference type="EMBL" id="LZDD01000001">
    <property type="protein sequence ID" value="OJF72657.1"/>
    <property type="molecule type" value="Genomic_DNA"/>
</dbReference>
<evidence type="ECO:0000256" key="2">
    <source>
        <dbReference type="RuleBase" id="RU364082"/>
    </source>
</evidence>
<dbReference type="UniPathway" id="UPA00124"/>
<dbReference type="Gene3D" id="3.40.50.720">
    <property type="entry name" value="NAD(P)-binding Rossmann-like Domain"/>
    <property type="match status" value="1"/>
</dbReference>
<reference evidence="5" key="1">
    <citation type="submission" date="2016-06" db="EMBL/GenBank/DDBJ databases">
        <authorList>
            <person name="de Vries S.P.W."/>
            <person name="Hadjirin N.F."/>
            <person name="Lay E.M."/>
            <person name="Zadoks R.N."/>
            <person name="Peacock S.J."/>
            <person name="Parkhill J."/>
            <person name="Grant A.J."/>
            <person name="Mcdougall S."/>
            <person name="Holmes M.A."/>
        </authorList>
    </citation>
    <scope>NUCLEOTIDE SEQUENCE [LARGE SCALE GENOMIC DNA]</scope>
    <source>
        <strain evidence="5">NZ1587</strain>
    </source>
</reference>
<organism evidence="4 5">
    <name type="scientific">Streptococcus bovimastitidis</name>
    <dbReference type="NCBI Taxonomy" id="1856638"/>
    <lineage>
        <taxon>Bacteria</taxon>
        <taxon>Bacillati</taxon>
        <taxon>Bacillota</taxon>
        <taxon>Bacilli</taxon>
        <taxon>Lactobacillales</taxon>
        <taxon>Streptococcaceae</taxon>
        <taxon>Streptococcus</taxon>
    </lineage>
</organism>
<dbReference type="OrthoDB" id="9803892at2"/>
<dbReference type="CDD" id="cd05254">
    <property type="entry name" value="dTDP_HR_like_SDR_e"/>
    <property type="match status" value="1"/>
</dbReference>
<keyword evidence="2" id="KW-0560">Oxidoreductase</keyword>
<dbReference type="PANTHER" id="PTHR10491">
    <property type="entry name" value="DTDP-4-DEHYDRORHAMNOSE REDUCTASE"/>
    <property type="match status" value="1"/>
</dbReference>
<comment type="similarity">
    <text evidence="1 2">Belongs to the dTDP-4-dehydrorhamnose reductase family.</text>
</comment>
<gene>
    <name evidence="4" type="ORF">A9Q68_03670</name>
</gene>
<dbReference type="SUPFAM" id="SSF51735">
    <property type="entry name" value="NAD(P)-binding Rossmann-fold domains"/>
    <property type="match status" value="1"/>
</dbReference>
<feature type="domain" description="RmlD-like substrate binding" evidence="3">
    <location>
        <begin position="2"/>
        <end position="280"/>
    </location>
</feature>
<dbReference type="GO" id="GO:0008831">
    <property type="term" value="F:dTDP-4-dehydrorhamnose reductase activity"/>
    <property type="evidence" value="ECO:0007669"/>
    <property type="project" value="UniProtKB-EC"/>
</dbReference>
<dbReference type="InterPro" id="IPR029903">
    <property type="entry name" value="RmlD-like-bd"/>
</dbReference>